<dbReference type="PROSITE" id="PS50943">
    <property type="entry name" value="HTH_CROC1"/>
    <property type="match status" value="1"/>
</dbReference>
<comment type="caution">
    <text evidence="2">The sequence shown here is derived from an EMBL/GenBank/DDBJ whole genome shotgun (WGS) entry which is preliminary data.</text>
</comment>
<accession>A0A8J6PJG5</accession>
<dbReference type="InterPro" id="IPR010982">
    <property type="entry name" value="Lambda_DNA-bd_dom_sf"/>
</dbReference>
<evidence type="ECO:0000313" key="2">
    <source>
        <dbReference type="EMBL" id="MBD0416059.1"/>
    </source>
</evidence>
<dbReference type="AlphaFoldDB" id="A0A8J6PJG5"/>
<dbReference type="InterPro" id="IPR001387">
    <property type="entry name" value="Cro/C1-type_HTH"/>
</dbReference>
<dbReference type="SUPFAM" id="SSF47413">
    <property type="entry name" value="lambda repressor-like DNA-binding domains"/>
    <property type="match status" value="1"/>
</dbReference>
<feature type="domain" description="HTH cro/C1-type" evidence="1">
    <location>
        <begin position="34"/>
        <end position="90"/>
    </location>
</feature>
<gene>
    <name evidence="2" type="ORF">ICI42_15490</name>
</gene>
<dbReference type="Pfam" id="PF01381">
    <property type="entry name" value="HTH_3"/>
    <property type="match status" value="1"/>
</dbReference>
<name>A0A8J6PJG5_9HYPH</name>
<proteinExistence type="predicted"/>
<sequence>MTKIADLKKRLMNNPDFQKEYAKADAEFSIVEALVKARTDAKLSQAEVARRIGTTQSAIARLEGGGVSPSLSTLRRYAEATGTKLHVELLAR</sequence>
<dbReference type="Proteomes" id="UP000643405">
    <property type="component" value="Unassembled WGS sequence"/>
</dbReference>
<dbReference type="EMBL" id="JACVVX010000004">
    <property type="protein sequence ID" value="MBD0416059.1"/>
    <property type="molecule type" value="Genomic_DNA"/>
</dbReference>
<dbReference type="GO" id="GO:0003677">
    <property type="term" value="F:DNA binding"/>
    <property type="evidence" value="ECO:0007669"/>
    <property type="project" value="InterPro"/>
</dbReference>
<protein>
    <submittedName>
        <fullName evidence="2">Helix-turn-helix transcriptional regulator</fullName>
    </submittedName>
</protein>
<evidence type="ECO:0000313" key="3">
    <source>
        <dbReference type="Proteomes" id="UP000643405"/>
    </source>
</evidence>
<dbReference type="Gene3D" id="1.10.260.40">
    <property type="entry name" value="lambda repressor-like DNA-binding domains"/>
    <property type="match status" value="1"/>
</dbReference>
<dbReference type="SMART" id="SM00530">
    <property type="entry name" value="HTH_XRE"/>
    <property type="match status" value="1"/>
</dbReference>
<reference evidence="2" key="1">
    <citation type="submission" date="2020-09" db="EMBL/GenBank/DDBJ databases">
        <title>Genome seq and assembly of Tianweitania sp.</title>
        <authorList>
            <person name="Chhetri G."/>
        </authorList>
    </citation>
    <scope>NUCLEOTIDE SEQUENCE</scope>
    <source>
        <strain evidence="2">Rool2</strain>
    </source>
</reference>
<evidence type="ECO:0000259" key="1">
    <source>
        <dbReference type="PROSITE" id="PS50943"/>
    </source>
</evidence>
<dbReference type="CDD" id="cd00093">
    <property type="entry name" value="HTH_XRE"/>
    <property type="match status" value="1"/>
</dbReference>
<organism evidence="2 3">
    <name type="scientific">Oryzicola mucosus</name>
    <dbReference type="NCBI Taxonomy" id="2767425"/>
    <lineage>
        <taxon>Bacteria</taxon>
        <taxon>Pseudomonadati</taxon>
        <taxon>Pseudomonadota</taxon>
        <taxon>Alphaproteobacteria</taxon>
        <taxon>Hyphomicrobiales</taxon>
        <taxon>Phyllobacteriaceae</taxon>
        <taxon>Oryzicola</taxon>
    </lineage>
</organism>
<keyword evidence="3" id="KW-1185">Reference proteome</keyword>
<dbReference type="RefSeq" id="WP_188165468.1">
    <property type="nucleotide sequence ID" value="NZ_JACVVX010000004.1"/>
</dbReference>